<accession>A0A0S2I4Y6</accession>
<feature type="domain" description="HYR" evidence="3">
    <location>
        <begin position="497"/>
        <end position="582"/>
    </location>
</feature>
<organism evidence="4 5">
    <name type="scientific">Salinivirga cyanobacteriivorans</name>
    <dbReference type="NCBI Taxonomy" id="1307839"/>
    <lineage>
        <taxon>Bacteria</taxon>
        <taxon>Pseudomonadati</taxon>
        <taxon>Bacteroidota</taxon>
        <taxon>Bacteroidia</taxon>
        <taxon>Bacteroidales</taxon>
        <taxon>Salinivirgaceae</taxon>
        <taxon>Salinivirga</taxon>
    </lineage>
</organism>
<keyword evidence="1" id="KW-0677">Repeat</keyword>
<dbReference type="PANTHER" id="PTHR24273:SF32">
    <property type="entry name" value="HYALIN"/>
    <property type="match status" value="1"/>
</dbReference>
<gene>
    <name evidence="4" type="ORF">L21SP5_03821</name>
</gene>
<dbReference type="EMBL" id="CP013118">
    <property type="protein sequence ID" value="ALO17414.1"/>
    <property type="molecule type" value="Genomic_DNA"/>
</dbReference>
<dbReference type="OrthoDB" id="9792444at2"/>
<keyword evidence="5" id="KW-1185">Reference proteome</keyword>
<dbReference type="PATRIC" id="fig|1307839.3.peg.4080"/>
<evidence type="ECO:0000259" key="3">
    <source>
        <dbReference type="PROSITE" id="PS50825"/>
    </source>
</evidence>
<dbReference type="Pfam" id="PF18962">
    <property type="entry name" value="Por_Secre_tail"/>
    <property type="match status" value="1"/>
</dbReference>
<dbReference type="Gene3D" id="2.60.40.10">
    <property type="entry name" value="Immunoglobulins"/>
    <property type="match status" value="1"/>
</dbReference>
<dbReference type="InterPro" id="IPR026444">
    <property type="entry name" value="Secre_tail"/>
</dbReference>
<name>A0A0S2I4Y6_9BACT</name>
<evidence type="ECO:0000313" key="4">
    <source>
        <dbReference type="EMBL" id="ALO17414.1"/>
    </source>
</evidence>
<reference evidence="4 5" key="1">
    <citation type="submission" date="2015-11" db="EMBL/GenBank/DDBJ databases">
        <title>Description and complete genome sequence of a novel strain predominating in hypersaline microbial mats and representing a new family of the Bacteriodetes phylum.</title>
        <authorList>
            <person name="Spring S."/>
            <person name="Bunk B."/>
            <person name="Sproer C."/>
            <person name="Klenk H.-P."/>
        </authorList>
    </citation>
    <scope>NUCLEOTIDE SEQUENCE [LARGE SCALE GENOMIC DNA]</scope>
    <source>
        <strain evidence="4 5">L21-Spi-D4</strain>
    </source>
</reference>
<dbReference type="Gene3D" id="2.160.20.110">
    <property type="match status" value="1"/>
</dbReference>
<protein>
    <recommendedName>
        <fullName evidence="3">HYR domain-containing protein</fullName>
    </recommendedName>
</protein>
<dbReference type="InterPro" id="IPR003410">
    <property type="entry name" value="HYR_dom"/>
</dbReference>
<dbReference type="AlphaFoldDB" id="A0A0S2I4Y6"/>
<sequence length="902" mass="95553" precursor="true">MKTGITLRLILGLKMMILCAYVSMAQTATPPTLGDGSEANPYQIESLDNLYWLSQDTTLWELHYEQVANIDASATETWDDGAGFFPIGNNDKEFSGSYNGGGYVIYNLTINRGAVGNIGFFGRVNEGQLDSVGLSNVNIIGAVNVGGLIGYLPAGSVSYCFTTGNVTSVTPNNYSAAGGLIGNCKDTLKYSYSMADVTSSNQIGGGLVGVNHSLISDCYARGSSYAPHFGGGLVGNNHGVVNNSFSTGDASGGGLIGTGSAVYHSFWDTASSGMQNSSGGIPSNTSEMTTMTLYTDEGWDFVGESENGTENHWVIIPEINDGYPHLSIIGDKEAPEFTFLPENIIEASSNCEATLSDYTSQVIATDNISADEDIIIEQYPPAGTPFTTVAEVTFYATDESGNIGSSSINVAAEDLEAPVITSSLPDIDVAANSNCDIEVADYRGSEIDVMDNCATEFTFEQSPAPGTIISAETAEITVYALDHNGNADSISFVVTAVDETAPAFVSYPENVTLTNEGTCEATLTDLIQDVEVMDGCNSVSELEIVQSPAAGELISGYEEVNITATDQSGNSNSVVITVYVEDSEAPVPNEDVLPDIIAECELSELTAPTASDNCAGTVTGIYDVALPITTIGTTVVTWTYDDGNGNTVTQTQNVIIEEDNILPTPDLSELPDFTAQCEVTELNTFTATDNCAGTIEGIHDAELPIVTQGTTLVTWTYDDGNGNIATQTQDVVIEDVTTPEISVVDAVTIDLQDGENEYIIENDELDATATDNCGIEALTNNYNNDTSLTNESFAPGVYDVIWTATDVNGNEIKDTTVITVNAYNGIVPTAESGIVIYPNPSKGQVSIANATGYNVKIMDMAGRLVKKKAISTNNYQVDLRKGIYLIQLTSNKETQTSVLIVE</sequence>
<evidence type="ECO:0000256" key="2">
    <source>
        <dbReference type="SAM" id="SignalP"/>
    </source>
</evidence>
<dbReference type="KEGG" id="blq:L21SP5_03821"/>
<dbReference type="Proteomes" id="UP000064893">
    <property type="component" value="Chromosome"/>
</dbReference>
<evidence type="ECO:0000256" key="1">
    <source>
        <dbReference type="ARBA" id="ARBA00022737"/>
    </source>
</evidence>
<feature type="signal peptide" evidence="2">
    <location>
        <begin position="1"/>
        <end position="25"/>
    </location>
</feature>
<keyword evidence="2" id="KW-0732">Signal</keyword>
<dbReference type="RefSeq" id="WP_057954685.1">
    <property type="nucleotide sequence ID" value="NZ_CP013118.1"/>
</dbReference>
<dbReference type="PANTHER" id="PTHR24273">
    <property type="entry name" value="FI04643P-RELATED"/>
    <property type="match status" value="1"/>
</dbReference>
<dbReference type="InterPro" id="IPR013783">
    <property type="entry name" value="Ig-like_fold"/>
</dbReference>
<proteinExistence type="predicted"/>
<dbReference type="STRING" id="1307839.L21SP5_03821"/>
<dbReference type="NCBIfam" id="TIGR04183">
    <property type="entry name" value="Por_Secre_tail"/>
    <property type="match status" value="1"/>
</dbReference>
<dbReference type="PROSITE" id="PS50825">
    <property type="entry name" value="HYR"/>
    <property type="match status" value="1"/>
</dbReference>
<evidence type="ECO:0000313" key="5">
    <source>
        <dbReference type="Proteomes" id="UP000064893"/>
    </source>
</evidence>
<feature type="chain" id="PRO_5006599668" description="HYR domain-containing protein" evidence="2">
    <location>
        <begin position="26"/>
        <end position="902"/>
    </location>
</feature>